<dbReference type="PANTHER" id="PTHR46390:SF1">
    <property type="entry name" value="MANNOSE-1-PHOSPHATE GUANYLYLTRANSFERASE"/>
    <property type="match status" value="1"/>
</dbReference>
<dbReference type="Gene3D" id="3.90.550.10">
    <property type="entry name" value="Spore Coat Polysaccharide Biosynthesis Protein SpsA, Chain A"/>
    <property type="match status" value="1"/>
</dbReference>
<dbReference type="InterPro" id="IPR051161">
    <property type="entry name" value="Mannose-6P_isomerase_type2"/>
</dbReference>
<gene>
    <name evidence="2" type="ORF">METZ01_LOCUS150665</name>
</gene>
<proteinExistence type="predicted"/>
<dbReference type="GO" id="GO:0004475">
    <property type="term" value="F:mannose-1-phosphate guanylyltransferase (GTP) activity"/>
    <property type="evidence" value="ECO:0007669"/>
    <property type="project" value="TreeGrafter"/>
</dbReference>
<evidence type="ECO:0000313" key="2">
    <source>
        <dbReference type="EMBL" id="SVA97811.1"/>
    </source>
</evidence>
<dbReference type="GO" id="GO:0009298">
    <property type="term" value="P:GDP-mannose biosynthetic process"/>
    <property type="evidence" value="ECO:0007669"/>
    <property type="project" value="TreeGrafter"/>
</dbReference>
<protein>
    <recommendedName>
        <fullName evidence="1">Nucleotidyl transferase domain-containing protein</fullName>
    </recommendedName>
</protein>
<feature type="domain" description="Nucleotidyl transferase" evidence="1">
    <location>
        <begin position="3"/>
        <end position="115"/>
    </location>
</feature>
<dbReference type="PANTHER" id="PTHR46390">
    <property type="entry name" value="MANNOSE-1-PHOSPHATE GUANYLYLTRANSFERASE"/>
    <property type="match status" value="1"/>
</dbReference>
<evidence type="ECO:0000259" key="1">
    <source>
        <dbReference type="Pfam" id="PF00483"/>
    </source>
</evidence>
<organism evidence="2">
    <name type="scientific">marine metagenome</name>
    <dbReference type="NCBI Taxonomy" id="408172"/>
    <lineage>
        <taxon>unclassified sequences</taxon>
        <taxon>metagenomes</taxon>
        <taxon>ecological metagenomes</taxon>
    </lineage>
</organism>
<reference evidence="2" key="1">
    <citation type="submission" date="2018-05" db="EMBL/GenBank/DDBJ databases">
        <authorList>
            <person name="Lanie J.A."/>
            <person name="Ng W.-L."/>
            <person name="Kazmierczak K.M."/>
            <person name="Andrzejewski T.M."/>
            <person name="Davidsen T.M."/>
            <person name="Wayne K.J."/>
            <person name="Tettelin H."/>
            <person name="Glass J.I."/>
            <person name="Rusch D."/>
            <person name="Podicherti R."/>
            <person name="Tsui H.-C.T."/>
            <person name="Winkler M.E."/>
        </authorList>
    </citation>
    <scope>NUCLEOTIDE SEQUENCE</scope>
</reference>
<name>A0A382A9A7_9ZZZZ</name>
<dbReference type="Pfam" id="PF00483">
    <property type="entry name" value="NTP_transferase"/>
    <property type="match status" value="1"/>
</dbReference>
<dbReference type="SUPFAM" id="SSF53448">
    <property type="entry name" value="Nucleotide-diphospho-sugar transferases"/>
    <property type="match status" value="1"/>
</dbReference>
<dbReference type="AlphaFoldDB" id="A0A382A9A7"/>
<dbReference type="InterPro" id="IPR005835">
    <property type="entry name" value="NTP_transferase_dom"/>
</dbReference>
<dbReference type="EMBL" id="UINC01024354">
    <property type="protein sequence ID" value="SVA97811.1"/>
    <property type="molecule type" value="Genomic_DNA"/>
</dbReference>
<sequence>MYAVILAGGSGTRFWPKSREKLPKQLLRITGQGTMIQNTLARIGLIIPPQNTWVITNEDHALETCRQLKTMGFCPSRLLTEPIGRNTAAAIGYSASILSKTNPDAIMAVFPADHSLAT</sequence>
<dbReference type="InterPro" id="IPR029044">
    <property type="entry name" value="Nucleotide-diphossugar_trans"/>
</dbReference>
<accession>A0A382A9A7</accession>
<feature type="non-terminal residue" evidence="2">
    <location>
        <position position="118"/>
    </location>
</feature>